<reference evidence="1" key="1">
    <citation type="submission" date="2023-04" db="EMBL/GenBank/DDBJ databases">
        <title>Phytophthora fragariaefolia NBRC 109709.</title>
        <authorList>
            <person name="Ichikawa N."/>
            <person name="Sato H."/>
            <person name="Tonouchi N."/>
        </authorList>
    </citation>
    <scope>NUCLEOTIDE SEQUENCE</scope>
    <source>
        <strain evidence="1">NBRC 109709</strain>
    </source>
</reference>
<evidence type="ECO:0000313" key="2">
    <source>
        <dbReference type="Proteomes" id="UP001165121"/>
    </source>
</evidence>
<evidence type="ECO:0000313" key="1">
    <source>
        <dbReference type="EMBL" id="GMF59862.1"/>
    </source>
</evidence>
<accession>A0A9W6Y923</accession>
<sequence>MAVDMSAAYLSYRVNETPVYPDMEGGVAPPFYDAGLDPPLDVIFLLTNIKRPELYQFVRLKAAQPPSPGSVLDIGDAVSAI</sequence>
<name>A0A9W6Y923_9STRA</name>
<dbReference type="Proteomes" id="UP001165121">
    <property type="component" value="Unassembled WGS sequence"/>
</dbReference>
<keyword evidence="2" id="KW-1185">Reference proteome</keyword>
<gene>
    <name evidence="1" type="ORF">Pfra01_002595300</name>
</gene>
<dbReference type="AlphaFoldDB" id="A0A9W6Y923"/>
<comment type="caution">
    <text evidence="1">The sequence shown here is derived from an EMBL/GenBank/DDBJ whole genome shotgun (WGS) entry which is preliminary data.</text>
</comment>
<dbReference type="EMBL" id="BSXT01005138">
    <property type="protein sequence ID" value="GMF59862.1"/>
    <property type="molecule type" value="Genomic_DNA"/>
</dbReference>
<protein>
    <submittedName>
        <fullName evidence="1">Unnamed protein product</fullName>
    </submittedName>
</protein>
<proteinExistence type="predicted"/>
<organism evidence="1 2">
    <name type="scientific">Phytophthora fragariaefolia</name>
    <dbReference type="NCBI Taxonomy" id="1490495"/>
    <lineage>
        <taxon>Eukaryota</taxon>
        <taxon>Sar</taxon>
        <taxon>Stramenopiles</taxon>
        <taxon>Oomycota</taxon>
        <taxon>Peronosporomycetes</taxon>
        <taxon>Peronosporales</taxon>
        <taxon>Peronosporaceae</taxon>
        <taxon>Phytophthora</taxon>
    </lineage>
</organism>